<organism evidence="1 2">
    <name type="scientific">Solanum bulbocastanum</name>
    <name type="common">Wild potato</name>
    <dbReference type="NCBI Taxonomy" id="147425"/>
    <lineage>
        <taxon>Eukaryota</taxon>
        <taxon>Viridiplantae</taxon>
        <taxon>Streptophyta</taxon>
        <taxon>Embryophyta</taxon>
        <taxon>Tracheophyta</taxon>
        <taxon>Spermatophyta</taxon>
        <taxon>Magnoliopsida</taxon>
        <taxon>eudicotyledons</taxon>
        <taxon>Gunneridae</taxon>
        <taxon>Pentapetalae</taxon>
        <taxon>asterids</taxon>
        <taxon>lamiids</taxon>
        <taxon>Solanales</taxon>
        <taxon>Solanaceae</taxon>
        <taxon>Solanoideae</taxon>
        <taxon>Solaneae</taxon>
        <taxon>Solanum</taxon>
    </lineage>
</organism>
<accession>A0AAN8TF47</accession>
<evidence type="ECO:0000313" key="1">
    <source>
        <dbReference type="EMBL" id="KAK6784246.1"/>
    </source>
</evidence>
<dbReference type="AlphaFoldDB" id="A0AAN8TF47"/>
<proteinExistence type="predicted"/>
<keyword evidence="2" id="KW-1185">Reference proteome</keyword>
<name>A0AAN8TF47_SOLBU</name>
<gene>
    <name evidence="1" type="ORF">RDI58_017700</name>
</gene>
<reference evidence="1 2" key="1">
    <citation type="submission" date="2024-02" db="EMBL/GenBank/DDBJ databases">
        <title>de novo genome assembly of Solanum bulbocastanum strain 11H21.</title>
        <authorList>
            <person name="Hosaka A.J."/>
        </authorList>
    </citation>
    <scope>NUCLEOTIDE SEQUENCE [LARGE SCALE GENOMIC DNA]</scope>
    <source>
        <tissue evidence="1">Young leaves</tissue>
    </source>
</reference>
<sequence>MILRVSRSIMVHLELLQLTHPLLRLRKKKGIAKRTVMPVEVMTLLYSWSPADADDMHVQLALMRDNNANLVAKPAEMPPTLAPDLLMN</sequence>
<protein>
    <submittedName>
        <fullName evidence="1">Uncharacterized protein</fullName>
    </submittedName>
</protein>
<dbReference type="EMBL" id="JBANQN010000007">
    <property type="protein sequence ID" value="KAK6784246.1"/>
    <property type="molecule type" value="Genomic_DNA"/>
</dbReference>
<dbReference type="Proteomes" id="UP001371456">
    <property type="component" value="Unassembled WGS sequence"/>
</dbReference>
<comment type="caution">
    <text evidence="1">The sequence shown here is derived from an EMBL/GenBank/DDBJ whole genome shotgun (WGS) entry which is preliminary data.</text>
</comment>
<evidence type="ECO:0000313" key="2">
    <source>
        <dbReference type="Proteomes" id="UP001371456"/>
    </source>
</evidence>